<reference evidence="2 3" key="1">
    <citation type="submission" date="2020-04" db="EMBL/GenBank/DDBJ databases">
        <title>Plant Genome Project.</title>
        <authorList>
            <person name="Zhang R.-G."/>
        </authorList>
    </citation>
    <scope>NUCLEOTIDE SEQUENCE [LARGE SCALE GENOMIC DNA]</scope>
    <source>
        <strain evidence="2">YNK0</strain>
        <tissue evidence="2">Leaf</tissue>
    </source>
</reference>
<evidence type="ECO:0000256" key="1">
    <source>
        <dbReference type="SAM" id="MobiDB-lite"/>
    </source>
</evidence>
<gene>
    <name evidence="2" type="ORF">HHK36_001201</name>
</gene>
<dbReference type="PANTHER" id="PTHR34802:SF1">
    <property type="entry name" value="CHORISMATE SYNTHASE"/>
    <property type="match status" value="1"/>
</dbReference>
<dbReference type="OMA" id="DWEADAM"/>
<dbReference type="OrthoDB" id="1923709at2759"/>
<sequence length="1085" mass="119870">MSSENTDRCLKAQLDESTHEFQKQSKISYTRDFLLTLSGLDICKKLPSGFDPSVLSEFEDGSHSILGWQRTSGSLSLQSFRRSEYWPSPPTRGDSSSYSRVIHGRWDSQTSGTNDRDIDSQRDSEFDSGRRYGNQSRRSWQNPEHDGLLGSGAFPRPSGYTAGASAPKVHGNGQYQLNRSNEPYHPPRPYKAVPHSRRDSTDSFNDETFGSAEYSSQDRAEEERKRRASFELMRKEQQKAFQEKQKQFPDKHKENFDPDIAALLRDSTDEKSLLNSNNELEDRVIPPASHIESAKCSLPTQTPASRPLVPPGFTSTIRENNLGTNSLIDSPASEVENLEFENNIMHAKGNSLADGTYVSQEEKQSAQHMGFIEQQHETKSIFPFINESEKVVLPSSSVKVSDNSVVVNPSYKTSNLSKDCKAQEDGEGIDFDSEKVSGHEIVGTFGQDHSTSILEKLFRSALPVNSAGSSSSIEHHDVNADERWSPITFQSSKFAHLFLEEVKKPVDNVSSGKHRDLLSLVVGSEKDGTQVSGVSDEKATEHIPPNFSSASSDLRHMFMTSTATSATVEISEKLYNCNKQDAARGVLTCEDLEQSILSDINENSSSLQHAVQDWSDSDAKAEQTKADIDDCASQHLLSLLQKGKGRKNLPPSANLDLGSSAKLNVFETGNISTVLNSSSGGNAEKSHNTEKTLTLETLFGTAFMKELQSVEAPVSIQRGSISGPTRTDVSEFHGLPLPVADDTFFPPTAGEYGSHRTSHEGNVLEKIERHLLGFDDHRTEVRSKLGAEVGSRHSAVGGFDDKADGSVDIRLAEDNLISIGDPVMPQNSMFLHAGNATKAEFLSSNTSIDTAEKLVALNDVLKDERSMLPGLEGPPFLHGPYDPVEPEIPYQNLHVQPSYSQFHHPQMNHGRPSLHALDSHHPCMNSQRITHHDPQPHRHFPANIFRPFQHIPAGPTGFDTPAHHSLLQQMHMPGNFPTPHLLQGLPRDAQLPPHSINHMAGHIPELNPMQGFPLSHRQPNYGGLGMPMPARGADGGVGGSNHPEAFERLMDMELRANSKHTHPIADAENRRGMYGHELDMGFRYR</sequence>
<dbReference type="Proteomes" id="UP000655225">
    <property type="component" value="Unassembled WGS sequence"/>
</dbReference>
<dbReference type="EMBL" id="JABCRI010000001">
    <property type="protein sequence ID" value="KAF8413225.1"/>
    <property type="molecule type" value="Genomic_DNA"/>
</dbReference>
<dbReference type="AlphaFoldDB" id="A0A834ZTB0"/>
<proteinExistence type="predicted"/>
<organism evidence="2 3">
    <name type="scientific">Tetracentron sinense</name>
    <name type="common">Spur-leaf</name>
    <dbReference type="NCBI Taxonomy" id="13715"/>
    <lineage>
        <taxon>Eukaryota</taxon>
        <taxon>Viridiplantae</taxon>
        <taxon>Streptophyta</taxon>
        <taxon>Embryophyta</taxon>
        <taxon>Tracheophyta</taxon>
        <taxon>Spermatophyta</taxon>
        <taxon>Magnoliopsida</taxon>
        <taxon>Trochodendrales</taxon>
        <taxon>Trochodendraceae</taxon>
        <taxon>Tetracentron</taxon>
    </lineage>
</organism>
<accession>A0A834ZTB0</accession>
<feature type="compositionally biased region" description="Basic and acidic residues" evidence="1">
    <location>
        <begin position="216"/>
        <end position="256"/>
    </location>
</feature>
<dbReference type="PANTHER" id="PTHR34802">
    <property type="entry name" value="CHORISMATE SYNTHASE"/>
    <property type="match status" value="1"/>
</dbReference>
<feature type="compositionally biased region" description="Basic and acidic residues" evidence="1">
    <location>
        <begin position="114"/>
        <end position="130"/>
    </location>
</feature>
<feature type="compositionally biased region" description="Polar residues" evidence="1">
    <location>
        <begin position="202"/>
        <end position="215"/>
    </location>
</feature>
<evidence type="ECO:0000313" key="3">
    <source>
        <dbReference type="Proteomes" id="UP000655225"/>
    </source>
</evidence>
<feature type="region of interest" description="Disordered" evidence="1">
    <location>
        <begin position="83"/>
        <end position="256"/>
    </location>
</feature>
<comment type="caution">
    <text evidence="2">The sequence shown here is derived from an EMBL/GenBank/DDBJ whole genome shotgun (WGS) entry which is preliminary data.</text>
</comment>
<name>A0A834ZTB0_TETSI</name>
<feature type="compositionally biased region" description="Polar residues" evidence="1">
    <location>
        <begin position="133"/>
        <end position="142"/>
    </location>
</feature>
<keyword evidence="3" id="KW-1185">Reference proteome</keyword>
<evidence type="ECO:0000313" key="2">
    <source>
        <dbReference type="EMBL" id="KAF8413225.1"/>
    </source>
</evidence>
<protein>
    <submittedName>
        <fullName evidence="2">Uncharacterized protein</fullName>
    </submittedName>
</protein>